<dbReference type="CDD" id="cd01347">
    <property type="entry name" value="ligand_gated_channel"/>
    <property type="match status" value="1"/>
</dbReference>
<dbReference type="Gene3D" id="2.170.130.10">
    <property type="entry name" value="TonB-dependent receptor, plug domain"/>
    <property type="match status" value="1"/>
</dbReference>
<evidence type="ECO:0000256" key="8">
    <source>
        <dbReference type="ARBA" id="ARBA00023136"/>
    </source>
</evidence>
<evidence type="ECO:0000256" key="3">
    <source>
        <dbReference type="ARBA" id="ARBA00022452"/>
    </source>
</evidence>
<feature type="domain" description="TonB-dependent receptor plug" evidence="13">
    <location>
        <begin position="67"/>
        <end position="176"/>
    </location>
</feature>
<comment type="similarity">
    <text evidence="10 11">Belongs to the TonB-dependent receptor family.</text>
</comment>
<dbReference type="SUPFAM" id="SSF56935">
    <property type="entry name" value="Porins"/>
    <property type="match status" value="1"/>
</dbReference>
<comment type="caution">
    <text evidence="14">The sequence shown here is derived from an EMBL/GenBank/DDBJ whole genome shotgun (WGS) entry which is preliminary data.</text>
</comment>
<keyword evidence="5" id="KW-0732">Signal</keyword>
<evidence type="ECO:0000256" key="9">
    <source>
        <dbReference type="ARBA" id="ARBA00023237"/>
    </source>
</evidence>
<keyword evidence="2 10" id="KW-0813">Transport</keyword>
<dbReference type="InterPro" id="IPR037066">
    <property type="entry name" value="Plug_dom_sf"/>
</dbReference>
<dbReference type="InterPro" id="IPR012910">
    <property type="entry name" value="Plug_dom"/>
</dbReference>
<organism evidence="14 15">
    <name type="scientific">Pseudooceanicola albus</name>
    <dbReference type="NCBI Taxonomy" id="2692189"/>
    <lineage>
        <taxon>Bacteria</taxon>
        <taxon>Pseudomonadati</taxon>
        <taxon>Pseudomonadota</taxon>
        <taxon>Alphaproteobacteria</taxon>
        <taxon>Rhodobacterales</taxon>
        <taxon>Paracoccaceae</taxon>
        <taxon>Pseudooceanicola</taxon>
    </lineage>
</organism>
<dbReference type="GO" id="GO:0015344">
    <property type="term" value="F:siderophore uptake transmembrane transporter activity"/>
    <property type="evidence" value="ECO:0007669"/>
    <property type="project" value="TreeGrafter"/>
</dbReference>
<feature type="domain" description="TonB-dependent receptor-like beta-barrel" evidence="12">
    <location>
        <begin position="258"/>
        <end position="669"/>
    </location>
</feature>
<protein>
    <submittedName>
        <fullName evidence="14">TonB-dependent receptor</fullName>
    </submittedName>
</protein>
<dbReference type="PANTHER" id="PTHR30069:SF53">
    <property type="entry name" value="COLICIN I RECEPTOR-RELATED"/>
    <property type="match status" value="1"/>
</dbReference>
<evidence type="ECO:0000256" key="1">
    <source>
        <dbReference type="ARBA" id="ARBA00004571"/>
    </source>
</evidence>
<dbReference type="PANTHER" id="PTHR30069">
    <property type="entry name" value="TONB-DEPENDENT OUTER MEMBRANE RECEPTOR"/>
    <property type="match status" value="1"/>
</dbReference>
<dbReference type="GO" id="GO:0009279">
    <property type="term" value="C:cell outer membrane"/>
    <property type="evidence" value="ECO:0007669"/>
    <property type="project" value="UniProtKB-SubCell"/>
</dbReference>
<gene>
    <name evidence="14" type="ORF">GR170_08970</name>
</gene>
<evidence type="ECO:0000313" key="14">
    <source>
        <dbReference type="EMBL" id="MXN17966.1"/>
    </source>
</evidence>
<evidence type="ECO:0000256" key="7">
    <source>
        <dbReference type="ARBA" id="ARBA00023077"/>
    </source>
</evidence>
<dbReference type="Gene3D" id="2.40.170.20">
    <property type="entry name" value="TonB-dependent receptor, beta-barrel domain"/>
    <property type="match status" value="1"/>
</dbReference>
<keyword evidence="9 10" id="KW-0998">Cell outer membrane</keyword>
<keyword evidence="6" id="KW-0406">Ion transport</keyword>
<keyword evidence="14" id="KW-0675">Receptor</keyword>
<accession>A0A6L7G3E6</accession>
<evidence type="ECO:0000256" key="2">
    <source>
        <dbReference type="ARBA" id="ARBA00022448"/>
    </source>
</evidence>
<keyword evidence="15" id="KW-1185">Reference proteome</keyword>
<reference evidence="14 15" key="1">
    <citation type="submission" date="2019-12" db="EMBL/GenBank/DDBJ databases">
        <authorList>
            <person name="Li M."/>
        </authorList>
    </citation>
    <scope>NUCLEOTIDE SEQUENCE [LARGE SCALE GENOMIC DNA]</scope>
    <source>
        <strain evidence="14 15">GBMRC 2024</strain>
    </source>
</reference>
<keyword evidence="7 11" id="KW-0798">TonB box</keyword>
<dbReference type="Pfam" id="PF00593">
    <property type="entry name" value="TonB_dep_Rec_b-barrel"/>
    <property type="match status" value="1"/>
</dbReference>
<dbReference type="InterPro" id="IPR036942">
    <property type="entry name" value="Beta-barrel_TonB_sf"/>
</dbReference>
<dbReference type="PROSITE" id="PS52016">
    <property type="entry name" value="TONB_DEPENDENT_REC_3"/>
    <property type="match status" value="1"/>
</dbReference>
<evidence type="ECO:0000256" key="4">
    <source>
        <dbReference type="ARBA" id="ARBA00022692"/>
    </source>
</evidence>
<evidence type="ECO:0000256" key="6">
    <source>
        <dbReference type="ARBA" id="ARBA00023065"/>
    </source>
</evidence>
<dbReference type="Gene3D" id="3.55.50.30">
    <property type="match status" value="1"/>
</dbReference>
<name>A0A6L7G3E6_9RHOB</name>
<keyword evidence="8 10" id="KW-0472">Membrane</keyword>
<dbReference type="EMBL" id="WUMU01000006">
    <property type="protein sequence ID" value="MXN17966.1"/>
    <property type="molecule type" value="Genomic_DNA"/>
</dbReference>
<sequence length="695" mass="75678">MTSPGLTGSYDRAQALGRFLSGTGLIYRIDGDTVTLSRAADPVAAEGDVIQLDQITVSTASGIATTIQDAPASITVIDSETLKAEATRDVKDVLGQVPGLTLTHSTGGKRVSFRGLPPDRTLVLIDGKRVNAGNAFNRLYQEQGIFDDIPVDAIDRIEVVRGPMSTLYGSDAEGGVINIITKKPEDVWTGAVSLDLGLADHSTTGDNKQLSGYITGAVAKNLQFSAWSKLSQQDAPEAFHYTNSEGTAKTVEGDQGARIHSYGGRLTWTPQDNVEWGAEVSGSDQEYLEPDGDHDSRNVRKYRLALTNDWDLGAGKLASSLAYETASNKTWDDDDGWEDPISYDTTVFESRYTAATMLFGRTLDYTLGGMAMYEKLNDPITTSGVTLDGSATTAALYSEGRYEVSDRLTLTGGLRLDHHDAFGSHLSPRLYGNYDLGGGLMLKAGYSQAFVAPDLRSLDPNYALSSRGNGCKPYSGPCIIYGNADLKPETSDNYEIGLNFQGERSSWELTAFYNDVKNVIGAQKTGEVDATTGYDIFERVNLDRGQTAGLEGGYTRDIRDDLRWTNSFTYIAMSKYKYDFLDTEFPVATTPKWNITSGLTWDVNADLSLMGSLTYVGKQADYITADELSDEEARAVASGQNKDPYFLVNIAASYEFSNGVKLRVGIDNLFDQQPSSTVTYREDGRLYKIGLTKSF</sequence>
<keyword evidence="3 10" id="KW-1134">Transmembrane beta strand</keyword>
<dbReference type="InterPro" id="IPR039426">
    <property type="entry name" value="TonB-dep_rcpt-like"/>
</dbReference>
<evidence type="ECO:0000256" key="10">
    <source>
        <dbReference type="PROSITE-ProRule" id="PRU01360"/>
    </source>
</evidence>
<evidence type="ECO:0000259" key="12">
    <source>
        <dbReference type="Pfam" id="PF00593"/>
    </source>
</evidence>
<evidence type="ECO:0000259" key="13">
    <source>
        <dbReference type="Pfam" id="PF07715"/>
    </source>
</evidence>
<dbReference type="InterPro" id="IPR000531">
    <property type="entry name" value="Beta-barrel_TonB"/>
</dbReference>
<dbReference type="Pfam" id="PF07715">
    <property type="entry name" value="Plug"/>
    <property type="match status" value="1"/>
</dbReference>
<evidence type="ECO:0000256" key="11">
    <source>
        <dbReference type="RuleBase" id="RU003357"/>
    </source>
</evidence>
<comment type="subcellular location">
    <subcellularLocation>
        <location evidence="1 10">Cell outer membrane</location>
        <topology evidence="1 10">Multi-pass membrane protein</topology>
    </subcellularLocation>
</comment>
<dbReference type="GO" id="GO:0044718">
    <property type="term" value="P:siderophore transmembrane transport"/>
    <property type="evidence" value="ECO:0007669"/>
    <property type="project" value="TreeGrafter"/>
</dbReference>
<evidence type="ECO:0000256" key="5">
    <source>
        <dbReference type="ARBA" id="ARBA00022729"/>
    </source>
</evidence>
<evidence type="ECO:0000313" key="15">
    <source>
        <dbReference type="Proteomes" id="UP000477911"/>
    </source>
</evidence>
<proteinExistence type="inferred from homology"/>
<keyword evidence="4 10" id="KW-0812">Transmembrane</keyword>
<dbReference type="Proteomes" id="UP000477911">
    <property type="component" value="Unassembled WGS sequence"/>
</dbReference>
<dbReference type="AlphaFoldDB" id="A0A6L7G3E6"/>